<gene>
    <name evidence="1" type="ORF">C922_05388</name>
</gene>
<keyword evidence="2" id="KW-1185">Reference proteome</keyword>
<dbReference type="AlphaFoldDB" id="W6ZY48"/>
<dbReference type="Proteomes" id="UP000030640">
    <property type="component" value="Unassembled WGS sequence"/>
</dbReference>
<evidence type="ECO:0000313" key="2">
    <source>
        <dbReference type="Proteomes" id="UP000030640"/>
    </source>
</evidence>
<dbReference type="RefSeq" id="XP_008819181.1">
    <property type="nucleotide sequence ID" value="XM_008820959.1"/>
</dbReference>
<proteinExistence type="predicted"/>
<dbReference type="EMBL" id="KI965523">
    <property type="protein sequence ID" value="EUD64233.1"/>
    <property type="molecule type" value="Genomic_DNA"/>
</dbReference>
<protein>
    <submittedName>
        <fullName evidence="1">Uncharacterized protein</fullName>
    </submittedName>
</protein>
<dbReference type="VEuPathDB" id="PlasmoDB:C922_05388"/>
<organism evidence="1 2">
    <name type="scientific">Plasmodium inui San Antonio 1</name>
    <dbReference type="NCBI Taxonomy" id="1237626"/>
    <lineage>
        <taxon>Eukaryota</taxon>
        <taxon>Sar</taxon>
        <taxon>Alveolata</taxon>
        <taxon>Apicomplexa</taxon>
        <taxon>Aconoidasida</taxon>
        <taxon>Haemosporida</taxon>
        <taxon>Plasmodiidae</taxon>
        <taxon>Plasmodium</taxon>
        <taxon>Plasmodium (Plasmodium)</taxon>
    </lineage>
</organism>
<sequence>MVYLDNSFLLITPICSMPDPYYYNVYNNLLIRYISPLNYVRNLNCGFRRGQISPRHNRLTVPPEIAEGIDGRTCNSGVLKTVEVESKFLSMEEN</sequence>
<reference evidence="1 2" key="1">
    <citation type="submission" date="2013-02" db="EMBL/GenBank/DDBJ databases">
        <title>The Genome Sequence of Plasmodium inui San Antonio 1.</title>
        <authorList>
            <consortium name="The Broad Institute Genome Sequencing Platform"/>
            <consortium name="The Broad Institute Genome Sequencing Center for Infectious Disease"/>
            <person name="Neafsey D."/>
            <person name="Cheeseman I."/>
            <person name="Volkman S."/>
            <person name="Adams J."/>
            <person name="Walker B."/>
            <person name="Young S.K."/>
            <person name="Zeng Q."/>
            <person name="Gargeya S."/>
            <person name="Fitzgerald M."/>
            <person name="Haas B."/>
            <person name="Abouelleil A."/>
            <person name="Alvarado L."/>
            <person name="Arachchi H.M."/>
            <person name="Berlin A.M."/>
            <person name="Chapman S.B."/>
            <person name="Dewar J."/>
            <person name="Goldberg J."/>
            <person name="Griggs A."/>
            <person name="Gujja S."/>
            <person name="Hansen M."/>
            <person name="Howarth C."/>
            <person name="Imamovic A."/>
            <person name="Larimer J."/>
            <person name="McCowan C."/>
            <person name="Murphy C."/>
            <person name="Neiman D."/>
            <person name="Pearson M."/>
            <person name="Priest M."/>
            <person name="Roberts A."/>
            <person name="Saif S."/>
            <person name="Shea T."/>
            <person name="Sisk P."/>
            <person name="Sykes S."/>
            <person name="Wortman J."/>
            <person name="Nusbaum C."/>
            <person name="Birren B."/>
        </authorList>
    </citation>
    <scope>NUCLEOTIDE SEQUENCE [LARGE SCALE GENOMIC DNA]</scope>
    <source>
        <strain evidence="1 2">San Antonio 1</strain>
    </source>
</reference>
<evidence type="ECO:0000313" key="1">
    <source>
        <dbReference type="EMBL" id="EUD64233.1"/>
    </source>
</evidence>
<name>W6ZY48_9APIC</name>
<accession>W6ZY48</accession>
<dbReference type="GeneID" id="20040662"/>